<dbReference type="PRINTS" id="PR00039">
    <property type="entry name" value="HTHLYSR"/>
</dbReference>
<dbReference type="InterPro" id="IPR000847">
    <property type="entry name" value="LysR_HTH_N"/>
</dbReference>
<evidence type="ECO:0000313" key="6">
    <source>
        <dbReference type="EMBL" id="MBD7959265.1"/>
    </source>
</evidence>
<dbReference type="Gene3D" id="1.10.10.10">
    <property type="entry name" value="Winged helix-like DNA-binding domain superfamily/Winged helix DNA-binding domain"/>
    <property type="match status" value="1"/>
</dbReference>
<keyword evidence="7" id="KW-1185">Reference proteome</keyword>
<comment type="similarity">
    <text evidence="1">Belongs to the LysR transcriptional regulatory family.</text>
</comment>
<name>A0ABR8S751_9BURK</name>
<evidence type="ECO:0000256" key="3">
    <source>
        <dbReference type="ARBA" id="ARBA00023125"/>
    </source>
</evidence>
<dbReference type="PANTHER" id="PTHR30419">
    <property type="entry name" value="HTH-TYPE TRANSCRIPTIONAL REGULATOR YBHD"/>
    <property type="match status" value="1"/>
</dbReference>
<evidence type="ECO:0000256" key="1">
    <source>
        <dbReference type="ARBA" id="ARBA00009437"/>
    </source>
</evidence>
<dbReference type="SUPFAM" id="SSF53850">
    <property type="entry name" value="Periplasmic binding protein-like II"/>
    <property type="match status" value="1"/>
</dbReference>
<sequence length="298" mass="33281">MEIRQLKYFLEITKTGHLTTAAKQLFVTQSTLSHGLRQIEEELGVPLFDRVGRGLKLSEAGEIFRVYAARALQELEAGRMALEGLANMQSGTLTVGIIPTFLHTLVPAVVAEFNRLYPKIQLVFRELLAPEIEALLLSGDLNLGLAFDRRGVEGMDSEPVFEEEMLFVAHQGHSLAQAKSLHLKQLQDVPLVLLSQRFATRRIVEQHFQAQGVKLRVSVEMESVYALIEACRYSQELACIVPDRAAHQHAQGMCQIPVHPRIRRTASLLWNSNTSRSPAAQAFASLLQQRCGVLQAQH</sequence>
<dbReference type="Gene3D" id="3.40.190.290">
    <property type="match status" value="1"/>
</dbReference>
<evidence type="ECO:0000256" key="2">
    <source>
        <dbReference type="ARBA" id="ARBA00023015"/>
    </source>
</evidence>
<comment type="caution">
    <text evidence="6">The sequence shown here is derived from an EMBL/GenBank/DDBJ whole genome shotgun (WGS) entry which is preliminary data.</text>
</comment>
<protein>
    <submittedName>
        <fullName evidence="6">LysR family transcriptional regulator</fullName>
    </submittedName>
</protein>
<proteinExistence type="inferred from homology"/>
<dbReference type="Pfam" id="PF00126">
    <property type="entry name" value="HTH_1"/>
    <property type="match status" value="1"/>
</dbReference>
<accession>A0ABR8S751</accession>
<keyword evidence="2" id="KW-0805">Transcription regulation</keyword>
<reference evidence="6 7" key="1">
    <citation type="submission" date="2020-08" db="EMBL/GenBank/DDBJ databases">
        <title>A Genomic Blueprint of the Chicken Gut Microbiome.</title>
        <authorList>
            <person name="Gilroy R."/>
            <person name="Ravi A."/>
            <person name="Getino M."/>
            <person name="Pursley I."/>
            <person name="Horton D.L."/>
            <person name="Alikhan N.-F."/>
            <person name="Baker D."/>
            <person name="Gharbi K."/>
            <person name="Hall N."/>
            <person name="Watson M."/>
            <person name="Adriaenssens E.M."/>
            <person name="Foster-Nyarko E."/>
            <person name="Jarju S."/>
            <person name="Secka A."/>
            <person name="Antonio M."/>
            <person name="Oren A."/>
            <person name="Chaudhuri R."/>
            <person name="La Ragione R.M."/>
            <person name="Hildebrand F."/>
            <person name="Pallen M.J."/>
        </authorList>
    </citation>
    <scope>NUCLEOTIDE SEQUENCE [LARGE SCALE GENOMIC DNA]</scope>
    <source>
        <strain evidence="6 7">Sa2CVA6</strain>
    </source>
</reference>
<evidence type="ECO:0000313" key="7">
    <source>
        <dbReference type="Proteomes" id="UP000634919"/>
    </source>
</evidence>
<dbReference type="InterPro" id="IPR036388">
    <property type="entry name" value="WH-like_DNA-bd_sf"/>
</dbReference>
<dbReference type="Proteomes" id="UP000634919">
    <property type="component" value="Unassembled WGS sequence"/>
</dbReference>
<keyword evidence="4" id="KW-0804">Transcription</keyword>
<evidence type="ECO:0000259" key="5">
    <source>
        <dbReference type="PROSITE" id="PS50931"/>
    </source>
</evidence>
<dbReference type="InterPro" id="IPR036390">
    <property type="entry name" value="WH_DNA-bd_sf"/>
</dbReference>
<dbReference type="InterPro" id="IPR005119">
    <property type="entry name" value="LysR_subst-bd"/>
</dbReference>
<gene>
    <name evidence="6" type="ORF">H9646_02125</name>
</gene>
<dbReference type="PROSITE" id="PS50931">
    <property type="entry name" value="HTH_LYSR"/>
    <property type="match status" value="1"/>
</dbReference>
<dbReference type="InterPro" id="IPR050950">
    <property type="entry name" value="HTH-type_LysR_regulators"/>
</dbReference>
<feature type="domain" description="HTH lysR-type" evidence="5">
    <location>
        <begin position="1"/>
        <end position="58"/>
    </location>
</feature>
<evidence type="ECO:0000256" key="4">
    <source>
        <dbReference type="ARBA" id="ARBA00023163"/>
    </source>
</evidence>
<keyword evidence="3" id="KW-0238">DNA-binding</keyword>
<dbReference type="RefSeq" id="WP_191721665.1">
    <property type="nucleotide sequence ID" value="NZ_JACSQK010000001.1"/>
</dbReference>
<dbReference type="Pfam" id="PF03466">
    <property type="entry name" value="LysR_substrate"/>
    <property type="match status" value="1"/>
</dbReference>
<dbReference type="SUPFAM" id="SSF46785">
    <property type="entry name" value="Winged helix' DNA-binding domain"/>
    <property type="match status" value="1"/>
</dbReference>
<organism evidence="6 7">
    <name type="scientific">Comamonas avium</name>
    <dbReference type="NCBI Taxonomy" id="2762231"/>
    <lineage>
        <taxon>Bacteria</taxon>
        <taxon>Pseudomonadati</taxon>
        <taxon>Pseudomonadota</taxon>
        <taxon>Betaproteobacteria</taxon>
        <taxon>Burkholderiales</taxon>
        <taxon>Comamonadaceae</taxon>
        <taxon>Comamonas</taxon>
    </lineage>
</organism>
<dbReference type="EMBL" id="JACSQK010000001">
    <property type="protein sequence ID" value="MBD7959265.1"/>
    <property type="molecule type" value="Genomic_DNA"/>
</dbReference>